<evidence type="ECO:0000313" key="11">
    <source>
        <dbReference type="Proteomes" id="UP000595857"/>
    </source>
</evidence>
<dbReference type="InterPro" id="IPR029044">
    <property type="entry name" value="Nucleotide-diphossugar_trans"/>
</dbReference>
<comment type="function">
    <text evidence="8">Transfers a GMP moiety from GTP to Mo-molybdopterin (Mo-MPT) cofactor (Moco or molybdenum cofactor) to form Mo-molybdopterin guanine dinucleotide (Mo-MGD) cofactor.</text>
</comment>
<keyword evidence="11" id="KW-1185">Reference proteome</keyword>
<evidence type="ECO:0000256" key="7">
    <source>
        <dbReference type="ARBA" id="ARBA00023150"/>
    </source>
</evidence>
<gene>
    <name evidence="8" type="primary">mobA</name>
    <name evidence="10" type="ORF">JI748_07565</name>
</gene>
<comment type="caution">
    <text evidence="8">Lacks conserved residue(s) required for the propagation of feature annotation.</text>
</comment>
<dbReference type="Proteomes" id="UP000595857">
    <property type="component" value="Chromosome"/>
</dbReference>
<keyword evidence="2 8" id="KW-0808">Transferase</keyword>
<comment type="catalytic activity">
    <reaction evidence="8">
        <text>Mo-molybdopterin + GTP + H(+) = Mo-molybdopterin guanine dinucleotide + diphosphate</text>
        <dbReference type="Rhea" id="RHEA:34243"/>
        <dbReference type="ChEBI" id="CHEBI:15378"/>
        <dbReference type="ChEBI" id="CHEBI:33019"/>
        <dbReference type="ChEBI" id="CHEBI:37565"/>
        <dbReference type="ChEBI" id="CHEBI:71302"/>
        <dbReference type="ChEBI" id="CHEBI:71310"/>
        <dbReference type="EC" id="2.7.7.77"/>
    </reaction>
</comment>
<evidence type="ECO:0000313" key="10">
    <source>
        <dbReference type="EMBL" id="QQR40836.1"/>
    </source>
</evidence>
<keyword evidence="7 8" id="KW-0501">Molybdenum cofactor biosynthesis</keyword>
<evidence type="ECO:0000256" key="8">
    <source>
        <dbReference type="HAMAP-Rule" id="MF_00316"/>
    </source>
</evidence>
<feature type="binding site" evidence="8">
    <location>
        <position position="96"/>
    </location>
    <ligand>
        <name>Mg(2+)</name>
        <dbReference type="ChEBI" id="CHEBI:18420"/>
    </ligand>
</feature>
<evidence type="ECO:0000259" key="9">
    <source>
        <dbReference type="Pfam" id="PF12804"/>
    </source>
</evidence>
<comment type="cofactor">
    <cofactor evidence="8">
        <name>Mg(2+)</name>
        <dbReference type="ChEBI" id="CHEBI:18420"/>
    </cofactor>
</comment>
<evidence type="ECO:0000256" key="5">
    <source>
        <dbReference type="ARBA" id="ARBA00022842"/>
    </source>
</evidence>
<dbReference type="Gene3D" id="3.90.550.10">
    <property type="entry name" value="Spore Coat Polysaccharide Biosynthesis Protein SpsA, Chain A"/>
    <property type="match status" value="1"/>
</dbReference>
<dbReference type="EC" id="2.7.7.77" evidence="8"/>
<keyword evidence="5 8" id="KW-0460">Magnesium</keyword>
<organism evidence="10 11">
    <name type="scientific">Devosia rhizoryzae</name>
    <dbReference type="NCBI Taxonomy" id="2774137"/>
    <lineage>
        <taxon>Bacteria</taxon>
        <taxon>Pseudomonadati</taxon>
        <taxon>Pseudomonadota</taxon>
        <taxon>Alphaproteobacteria</taxon>
        <taxon>Hyphomicrobiales</taxon>
        <taxon>Devosiaceae</taxon>
        <taxon>Devosia</taxon>
    </lineage>
</organism>
<dbReference type="PANTHER" id="PTHR19136:SF81">
    <property type="entry name" value="MOLYBDENUM COFACTOR GUANYLYLTRANSFERASE"/>
    <property type="match status" value="1"/>
</dbReference>
<dbReference type="RefSeq" id="WP_201636506.1">
    <property type="nucleotide sequence ID" value="NZ_CP068046.1"/>
</dbReference>
<evidence type="ECO:0000256" key="1">
    <source>
        <dbReference type="ARBA" id="ARBA00022490"/>
    </source>
</evidence>
<dbReference type="PANTHER" id="PTHR19136">
    <property type="entry name" value="MOLYBDENUM COFACTOR GUANYLYLTRANSFERASE"/>
    <property type="match status" value="1"/>
</dbReference>
<feature type="binding site" evidence="8">
    <location>
        <begin position="8"/>
        <end position="10"/>
    </location>
    <ligand>
        <name>GTP</name>
        <dbReference type="ChEBI" id="CHEBI:37565"/>
    </ligand>
</feature>
<feature type="binding site" evidence="8">
    <location>
        <position position="96"/>
    </location>
    <ligand>
        <name>GTP</name>
        <dbReference type="ChEBI" id="CHEBI:37565"/>
    </ligand>
</feature>
<sequence>MTIYAVVLAGGQGSRLGDVRKAEIRLGGRSLLERVMERLPTDVLISTGHGRSYSKYTCVSDGPGPVGGPLAGLAAAVLYLRDKASSDDVLISAAVDTPFLPADFAHKLIGGLAFNLAAYAIWGDEVYPTNAAYRFGAIATLPERLAELGSPKRLQAALHAQAVRWETDQNPFANLNTLADLVTLARRAE</sequence>
<feature type="binding site" evidence="8">
    <location>
        <position position="61"/>
    </location>
    <ligand>
        <name>GTP</name>
        <dbReference type="ChEBI" id="CHEBI:37565"/>
    </ligand>
</feature>
<keyword evidence="3 8" id="KW-0479">Metal-binding</keyword>
<comment type="domain">
    <text evidence="8">The N-terminal domain determines nucleotide recognition and specific binding, while the C-terminal domain determines the specific binding to the target protein.</text>
</comment>
<evidence type="ECO:0000256" key="6">
    <source>
        <dbReference type="ARBA" id="ARBA00023134"/>
    </source>
</evidence>
<proteinExistence type="inferred from homology"/>
<evidence type="ECO:0000256" key="3">
    <source>
        <dbReference type="ARBA" id="ARBA00022723"/>
    </source>
</evidence>
<reference evidence="10 11" key="1">
    <citation type="submission" date="2021-01" db="EMBL/GenBank/DDBJ databases">
        <title>Genome seq and assembly of Devosia sp. LEGU1.</title>
        <authorList>
            <person name="Chhetri G."/>
        </authorList>
    </citation>
    <scope>NUCLEOTIDE SEQUENCE [LARGE SCALE GENOMIC DNA]</scope>
    <source>
        <strain evidence="10 11">LEGU1</strain>
    </source>
</reference>
<dbReference type="EMBL" id="CP068046">
    <property type="protein sequence ID" value="QQR40836.1"/>
    <property type="molecule type" value="Genomic_DNA"/>
</dbReference>
<keyword evidence="4 8" id="KW-0547">Nucleotide-binding</keyword>
<evidence type="ECO:0000256" key="2">
    <source>
        <dbReference type="ARBA" id="ARBA00022679"/>
    </source>
</evidence>
<accession>A0ABX7C9Q8</accession>
<keyword evidence="1 8" id="KW-0963">Cytoplasm</keyword>
<comment type="similarity">
    <text evidence="8">Belongs to the MobA family.</text>
</comment>
<evidence type="ECO:0000256" key="4">
    <source>
        <dbReference type="ARBA" id="ARBA00022741"/>
    </source>
</evidence>
<feature type="domain" description="MobA-like NTP transferase" evidence="9">
    <location>
        <begin position="5"/>
        <end position="144"/>
    </location>
</feature>
<dbReference type="HAMAP" id="MF_00316">
    <property type="entry name" value="MobA"/>
    <property type="match status" value="1"/>
</dbReference>
<comment type="subcellular location">
    <subcellularLocation>
        <location evidence="8">Cytoplasm</location>
    </subcellularLocation>
</comment>
<dbReference type="GO" id="GO:0016779">
    <property type="term" value="F:nucleotidyltransferase activity"/>
    <property type="evidence" value="ECO:0007669"/>
    <property type="project" value="UniProtKB-KW"/>
</dbReference>
<protein>
    <recommendedName>
        <fullName evidence="8">Molybdenum cofactor guanylyltransferase</fullName>
        <shortName evidence="8">MoCo guanylyltransferase</shortName>
        <ecNumber evidence="8">2.7.7.77</ecNumber>
    </recommendedName>
    <alternativeName>
        <fullName evidence="8">GTP:molybdopterin guanylyltransferase</fullName>
    </alternativeName>
    <alternativeName>
        <fullName evidence="8">Mo-MPT guanylyltransferase</fullName>
    </alternativeName>
    <alternativeName>
        <fullName evidence="8">Molybdopterin guanylyltransferase</fullName>
    </alternativeName>
    <alternativeName>
        <fullName evidence="8">Molybdopterin-guanine dinucleotide synthase</fullName>
        <shortName evidence="8">MGD synthase</shortName>
    </alternativeName>
</protein>
<dbReference type="SUPFAM" id="SSF53448">
    <property type="entry name" value="Nucleotide-diphospho-sugar transferases"/>
    <property type="match status" value="1"/>
</dbReference>
<dbReference type="InterPro" id="IPR013482">
    <property type="entry name" value="Molybde_CF_guanTrfase"/>
</dbReference>
<dbReference type="InterPro" id="IPR025877">
    <property type="entry name" value="MobA-like_NTP_Trfase"/>
</dbReference>
<comment type="subunit">
    <text evidence="8">Monomer.</text>
</comment>
<name>A0ABX7C9Q8_9HYPH</name>
<dbReference type="Pfam" id="PF12804">
    <property type="entry name" value="NTP_transf_3"/>
    <property type="match status" value="1"/>
</dbReference>
<keyword evidence="10" id="KW-0548">Nucleotidyltransferase</keyword>
<dbReference type="CDD" id="cd02503">
    <property type="entry name" value="MobA"/>
    <property type="match status" value="1"/>
</dbReference>
<feature type="binding site" evidence="8">
    <location>
        <position position="21"/>
    </location>
    <ligand>
        <name>GTP</name>
        <dbReference type="ChEBI" id="CHEBI:37565"/>
    </ligand>
</feature>
<keyword evidence="6 8" id="KW-0342">GTP-binding</keyword>